<feature type="region of interest" description="Disordered" evidence="2">
    <location>
        <begin position="44"/>
        <end position="70"/>
    </location>
</feature>
<dbReference type="PANTHER" id="PTHR34860:SF6">
    <property type="entry name" value="REPRESSOR-LIKE PROTEIN SSO7C3"/>
    <property type="match status" value="1"/>
</dbReference>
<dbReference type="InterPro" id="IPR007159">
    <property type="entry name" value="SpoVT-AbrB_dom"/>
</dbReference>
<protein>
    <submittedName>
        <fullName evidence="4">AbrB/MazE/SpoVT family DNA-binding domain-containing protein</fullName>
    </submittedName>
</protein>
<evidence type="ECO:0000313" key="4">
    <source>
        <dbReference type="EMBL" id="MBC2593770.1"/>
    </source>
</evidence>
<dbReference type="PANTHER" id="PTHR34860">
    <property type="entry name" value="REPRESSOR-LIKE PROTEIN SSO7C3"/>
    <property type="match status" value="1"/>
</dbReference>
<sequence length="92" mass="10323">MTMMQAKVTSKGQVTLPKQIRESLSIRTGDRLEFSLEPSNKISIRKKRRPGSSAGCAKHLIKPGQKPLTGKQMDEAIRGHMKKKYSDLLKSE</sequence>
<dbReference type="GO" id="GO:0003677">
    <property type="term" value="F:DNA binding"/>
    <property type="evidence" value="ECO:0007669"/>
    <property type="project" value="UniProtKB-UniRule"/>
</dbReference>
<accession>A0A842HBY4</accession>
<dbReference type="SMART" id="SM00966">
    <property type="entry name" value="SpoVT_AbrB"/>
    <property type="match status" value="1"/>
</dbReference>
<dbReference type="RefSeq" id="WP_185674769.1">
    <property type="nucleotide sequence ID" value="NZ_JACHVB010000014.1"/>
</dbReference>
<dbReference type="AlphaFoldDB" id="A0A842HBY4"/>
<dbReference type="Pfam" id="PF04014">
    <property type="entry name" value="MazE_antitoxin"/>
    <property type="match status" value="1"/>
</dbReference>
<reference evidence="4 5" key="1">
    <citation type="submission" date="2020-07" db="EMBL/GenBank/DDBJ databases">
        <authorList>
            <person name="Feng X."/>
        </authorList>
    </citation>
    <scope>NUCLEOTIDE SEQUENCE [LARGE SCALE GENOMIC DNA]</scope>
    <source>
        <strain evidence="4 5">JCM31066</strain>
    </source>
</reference>
<dbReference type="EMBL" id="JACHVB010000014">
    <property type="protein sequence ID" value="MBC2593770.1"/>
    <property type="molecule type" value="Genomic_DNA"/>
</dbReference>
<dbReference type="InterPro" id="IPR052975">
    <property type="entry name" value="Repressor-like_regulatory"/>
</dbReference>
<dbReference type="Gene3D" id="2.10.260.10">
    <property type="match status" value="1"/>
</dbReference>
<dbReference type="PROSITE" id="PS51740">
    <property type="entry name" value="SPOVT_ABRB"/>
    <property type="match status" value="1"/>
</dbReference>
<keyword evidence="1 4" id="KW-0238">DNA-binding</keyword>
<evidence type="ECO:0000259" key="3">
    <source>
        <dbReference type="PROSITE" id="PS51740"/>
    </source>
</evidence>
<organism evidence="4 5">
    <name type="scientific">Ruficoccus amylovorans</name>
    <dbReference type="NCBI Taxonomy" id="1804625"/>
    <lineage>
        <taxon>Bacteria</taxon>
        <taxon>Pseudomonadati</taxon>
        <taxon>Verrucomicrobiota</taxon>
        <taxon>Opitutia</taxon>
        <taxon>Puniceicoccales</taxon>
        <taxon>Cerasicoccaceae</taxon>
        <taxon>Ruficoccus</taxon>
    </lineage>
</organism>
<gene>
    <name evidence="4" type="ORF">H5P28_05795</name>
</gene>
<evidence type="ECO:0000256" key="2">
    <source>
        <dbReference type="SAM" id="MobiDB-lite"/>
    </source>
</evidence>
<proteinExistence type="predicted"/>
<keyword evidence="5" id="KW-1185">Reference proteome</keyword>
<dbReference type="SUPFAM" id="SSF89447">
    <property type="entry name" value="AbrB/MazE/MraZ-like"/>
    <property type="match status" value="1"/>
</dbReference>
<dbReference type="Proteomes" id="UP000546464">
    <property type="component" value="Unassembled WGS sequence"/>
</dbReference>
<evidence type="ECO:0000313" key="5">
    <source>
        <dbReference type="Proteomes" id="UP000546464"/>
    </source>
</evidence>
<name>A0A842HBY4_9BACT</name>
<evidence type="ECO:0000256" key="1">
    <source>
        <dbReference type="PROSITE-ProRule" id="PRU01076"/>
    </source>
</evidence>
<dbReference type="NCBIfam" id="TIGR01439">
    <property type="entry name" value="lp_hng_hel_AbrB"/>
    <property type="match status" value="1"/>
</dbReference>
<feature type="domain" description="SpoVT-AbrB" evidence="3">
    <location>
        <begin position="3"/>
        <end position="49"/>
    </location>
</feature>
<dbReference type="InterPro" id="IPR037914">
    <property type="entry name" value="SpoVT-AbrB_sf"/>
</dbReference>
<comment type="caution">
    <text evidence="4">The sequence shown here is derived from an EMBL/GenBank/DDBJ whole genome shotgun (WGS) entry which is preliminary data.</text>
</comment>